<accession>A0ABX1PP75</accession>
<keyword evidence="7" id="KW-0732">Signal</keyword>
<evidence type="ECO:0000313" key="9">
    <source>
        <dbReference type="EMBL" id="NMG25653.1"/>
    </source>
</evidence>
<evidence type="ECO:0000256" key="7">
    <source>
        <dbReference type="SAM" id="SignalP"/>
    </source>
</evidence>
<protein>
    <recommendedName>
        <fullName evidence="8">PilY1 beta-propeller domain-containing protein</fullName>
    </recommendedName>
</protein>
<evidence type="ECO:0000256" key="3">
    <source>
        <dbReference type="ARBA" id="ARBA00022558"/>
    </source>
</evidence>
<keyword evidence="5" id="KW-0106">Calcium</keyword>
<dbReference type="InterPro" id="IPR008707">
    <property type="entry name" value="B-propeller_PilY1"/>
</dbReference>
<feature type="domain" description="PilY1 beta-propeller" evidence="8">
    <location>
        <begin position="572"/>
        <end position="925"/>
    </location>
</feature>
<evidence type="ECO:0000256" key="4">
    <source>
        <dbReference type="ARBA" id="ARBA00022723"/>
    </source>
</evidence>
<name>A0ABX1PP75_9RHOO</name>
<dbReference type="RefSeq" id="WP_169119004.1">
    <property type="nucleotide sequence ID" value="NZ_WTVG02000036.1"/>
</dbReference>
<keyword evidence="6" id="KW-0281">Fimbrium</keyword>
<evidence type="ECO:0000313" key="10">
    <source>
        <dbReference type="Proteomes" id="UP000615989"/>
    </source>
</evidence>
<evidence type="ECO:0000259" key="8">
    <source>
        <dbReference type="Pfam" id="PF05567"/>
    </source>
</evidence>
<comment type="subcellular location">
    <subcellularLocation>
        <location evidence="1">Fimbrium</location>
    </subcellularLocation>
</comment>
<dbReference type="InterPro" id="IPR011047">
    <property type="entry name" value="Quinoprotein_ADH-like_sf"/>
</dbReference>
<evidence type="ECO:0000256" key="5">
    <source>
        <dbReference type="ARBA" id="ARBA00022837"/>
    </source>
</evidence>
<reference evidence="9" key="1">
    <citation type="submission" date="2019-12" db="EMBL/GenBank/DDBJ databases">
        <title>Comparative genomics gives insights into the taxonomy of the Azoarcus-Aromatoleum group and reveals separate origins of nif in the plant-associated Azoarcus and non-plant-associated Aromatoleum sub-groups.</title>
        <authorList>
            <person name="Lafos M."/>
            <person name="Maluk M."/>
            <person name="Batista M."/>
            <person name="Junghare M."/>
            <person name="Carmona M."/>
            <person name="Faoro H."/>
            <person name="Cruz L.M."/>
            <person name="Battistoni F."/>
            <person name="De Souza E."/>
            <person name="Pedrosa F."/>
            <person name="Chen W.-M."/>
            <person name="Poole P.S."/>
            <person name="Dixon R.A."/>
            <person name="James E.K."/>
        </authorList>
    </citation>
    <scope>NUCLEOTIDE SEQUENCE</scope>
    <source>
        <strain evidence="9">LuFRes1</strain>
    </source>
</reference>
<proteinExistence type="inferred from homology"/>
<dbReference type="Proteomes" id="UP000615989">
    <property type="component" value="Unassembled WGS sequence"/>
</dbReference>
<dbReference type="Pfam" id="PF05567">
    <property type="entry name" value="T4P_PilY1"/>
    <property type="match status" value="1"/>
</dbReference>
<dbReference type="EMBL" id="WTVG01000038">
    <property type="protein sequence ID" value="NMG25653.1"/>
    <property type="molecule type" value="Genomic_DNA"/>
</dbReference>
<dbReference type="SUPFAM" id="SSF53300">
    <property type="entry name" value="vWA-like"/>
    <property type="match status" value="1"/>
</dbReference>
<organism evidence="9 10">
    <name type="scientific">Aromatoleum anaerobium</name>
    <dbReference type="NCBI Taxonomy" id="182180"/>
    <lineage>
        <taxon>Bacteria</taxon>
        <taxon>Pseudomonadati</taxon>
        <taxon>Pseudomonadota</taxon>
        <taxon>Betaproteobacteria</taxon>
        <taxon>Rhodocyclales</taxon>
        <taxon>Rhodocyclaceae</taxon>
        <taxon>Aromatoleum</taxon>
    </lineage>
</organism>
<evidence type="ECO:0000256" key="6">
    <source>
        <dbReference type="ARBA" id="ARBA00023263"/>
    </source>
</evidence>
<evidence type="ECO:0000256" key="2">
    <source>
        <dbReference type="ARBA" id="ARBA00008387"/>
    </source>
</evidence>
<feature type="chain" id="PRO_5045303178" description="PilY1 beta-propeller domain-containing protein" evidence="7">
    <location>
        <begin position="24"/>
        <end position="1096"/>
    </location>
</feature>
<keyword evidence="10" id="KW-1185">Reference proteome</keyword>
<evidence type="ECO:0000256" key="1">
    <source>
        <dbReference type="ARBA" id="ARBA00004561"/>
    </source>
</evidence>
<dbReference type="InterPro" id="IPR036465">
    <property type="entry name" value="vWFA_dom_sf"/>
</dbReference>
<dbReference type="SUPFAM" id="SSF50998">
    <property type="entry name" value="Quinoprotein alcohol dehydrogenase-like"/>
    <property type="match status" value="1"/>
</dbReference>
<sequence length="1096" mass="116491">MKNHSVARIVVGMLSFGSLIPGAALSSPLALSEAPLTVSTSVQPNVMLMLDNSGSMQNIVPDTPYNPNTTYLASCPSENRVSASTQLETRIVDGSPRIRIGSDNYRFGIAAGRRCFASNTDYMAKLYADGSNGGSTSSYLPAQYTGNYLNWYFDTANDPTGCSNTWSSGRKPCSQSRMMIAKKAGKNLIDTMSAGMRVGLSSYNSGDGGSLKEVVGNLTTSKKTTLKSKIDGLAASGATPLAETLSDIGRYFATGYTGALTLHPGRPNQSTATVSQVFNNHSFENDSDQSIVAPIEYSCQKSFAVLLTDGRPQQDQDISTYLRDYDGDCAGASPPCQTHDRKPDQEYESAGSDYLDDVAQALYEMDLRPDLDDPPGAKNNIRTHLISFADDQAINDPLMQSTATQGGGKFLVAGNEAELATAFQAALASILEQSGSSSSATANAGFIGADTKVYQARFNSGDWSGQLLAFAIEDDYAKANYGRVLTSGSGPGGALWDAGSKLPAWSSRNIFTVKNGDGIPFRWSELSTAAEPSTEGNQQGALGSSAVLEYLRGNDALELRNGGTFRNRTVKLGDIVNSAPVFVGAPRFRYPDSLESAAYSTFVTNKKNRTKMIYVGANDGMLHGFNADTGIEQMAYVPGPVYGRLSELPSTTYSHRYYVDGSPTVIDAFIGSAWKSVLVGGLNRGGQGIYALDVTDPASFSETAANAAKLVLWEFTHLNDADLGYTYSRPAIVRLKTGKWAAVFGNGYNNTEADGRASITGNAVLFIVDLETGALLRKIDTAVGTAQDPKGTGRPNGLATVAPADVDGDHIIEAIYAGDFFGNLWKFDLSSDTAAKWDVAFKQGSTPKPLFTACAANACTTGSSSNRQPITVRPEIGKHPTGSGVIVYFGTGQYLETGDNNGAAGGKQTFYAISDKDATTVGGRSSLAQQSILQEGAYRVTTKNAVDWETKGGWFIDLLPPSNTLQGERQVTDPLLRNNRIIFTTVIPANDPCIPGGPSWLMEFDAGSGSRLAYSPFDVNADSKFSTGDFLSISDTQKAPPSGMKLDGGAAATPSVMAGKGGQERKYISNSAGLETIIENSGPWDTGRQTWRQLGR</sequence>
<comment type="similarity">
    <text evidence="2">Belongs to the PilY1 family.</text>
</comment>
<dbReference type="Gene3D" id="3.40.50.410">
    <property type="entry name" value="von Willebrand factor, type A domain"/>
    <property type="match status" value="1"/>
</dbReference>
<comment type="caution">
    <text evidence="9">The sequence shown here is derived from an EMBL/GenBank/DDBJ whole genome shotgun (WGS) entry which is preliminary data.</text>
</comment>
<gene>
    <name evidence="9" type="ORF">GO606_13165</name>
</gene>
<feature type="signal peptide" evidence="7">
    <location>
        <begin position="1"/>
        <end position="23"/>
    </location>
</feature>
<keyword evidence="4" id="KW-0479">Metal-binding</keyword>
<keyword evidence="3" id="KW-1029">Fimbrium biogenesis</keyword>